<evidence type="ECO:0000313" key="2">
    <source>
        <dbReference type="Proteomes" id="UP000226442"/>
    </source>
</evidence>
<dbReference type="EMBL" id="NXIB02000014">
    <property type="protein sequence ID" value="PHX56696.1"/>
    <property type="molecule type" value="Genomic_DNA"/>
</dbReference>
<dbReference type="OrthoDB" id="5420191at2"/>
<name>A0A2G4F4M2_9CYAN</name>
<comment type="caution">
    <text evidence="1">The sequence shown here is derived from an EMBL/GenBank/DDBJ whole genome shotgun (WGS) entry which is preliminary data.</text>
</comment>
<reference evidence="1" key="1">
    <citation type="submission" date="2017-10" db="EMBL/GenBank/DDBJ databases">
        <title>Draft genome sequence of the planktic cyanobacteria Tychonema bourrellyi isolated from alpine lentic freshwater.</title>
        <authorList>
            <person name="Tett A."/>
            <person name="Armanini F."/>
            <person name="Asnicar F."/>
            <person name="Boscaini A."/>
            <person name="Pasolli E."/>
            <person name="Zolfo M."/>
            <person name="Donati C."/>
            <person name="Salmaso N."/>
            <person name="Segata N."/>
        </authorList>
    </citation>
    <scope>NUCLEOTIDE SEQUENCE</scope>
    <source>
        <strain evidence="1">FEM_GT703</strain>
    </source>
</reference>
<gene>
    <name evidence="1" type="ORF">CP500_004185</name>
</gene>
<evidence type="ECO:0000313" key="1">
    <source>
        <dbReference type="EMBL" id="PHX56696.1"/>
    </source>
</evidence>
<keyword evidence="2" id="KW-1185">Reference proteome</keyword>
<sequence length="155" mass="17916">MANLKPQKEKLSSKIPAGVSGLRQAFHSHLSAYEKTKDTFSTSSYLLLFYAAECGMKRIWLIRNNLRTTNDISDPTLLSRDGHNLDRWKKELRISASIVGDTPHFSLASDGSDLGIEKAHQLWRYGIRMDSDKEKRVVEWLEKVCHWVKKEDRNR</sequence>
<dbReference type="AlphaFoldDB" id="A0A2G4F4M2"/>
<protein>
    <submittedName>
        <fullName evidence="1">Uncharacterized protein</fullName>
    </submittedName>
</protein>
<proteinExistence type="predicted"/>
<organism evidence="1 2">
    <name type="scientific">Tychonema bourrellyi FEM_GT703</name>
    <dbReference type="NCBI Taxonomy" id="2040638"/>
    <lineage>
        <taxon>Bacteria</taxon>
        <taxon>Bacillati</taxon>
        <taxon>Cyanobacteriota</taxon>
        <taxon>Cyanophyceae</taxon>
        <taxon>Oscillatoriophycideae</taxon>
        <taxon>Oscillatoriales</taxon>
        <taxon>Microcoleaceae</taxon>
        <taxon>Tychonema</taxon>
    </lineage>
</organism>
<accession>A0A2G4F4M2</accession>
<dbReference type="Proteomes" id="UP000226442">
    <property type="component" value="Unassembled WGS sequence"/>
</dbReference>
<dbReference type="RefSeq" id="WP_096828573.1">
    <property type="nucleotide sequence ID" value="NZ_NXIB02000014.1"/>
</dbReference>